<dbReference type="Pfam" id="PF00515">
    <property type="entry name" value="TPR_1"/>
    <property type="match status" value="1"/>
</dbReference>
<dbReference type="InterPro" id="IPR036249">
    <property type="entry name" value="Thioredoxin-like_sf"/>
</dbReference>
<dbReference type="Gene3D" id="1.25.40.10">
    <property type="entry name" value="Tetratricopeptide repeat domain"/>
    <property type="match status" value="1"/>
</dbReference>
<dbReference type="SUPFAM" id="SSF52833">
    <property type="entry name" value="Thioredoxin-like"/>
    <property type="match status" value="1"/>
</dbReference>
<dbReference type="FunFam" id="3.40.30.10:FF:000211">
    <property type="entry name" value="TPR repeat-containing thioredoxin TTL4"/>
    <property type="match status" value="1"/>
</dbReference>
<feature type="domain" description="Thioredoxin" evidence="5">
    <location>
        <begin position="608"/>
        <end position="694"/>
    </location>
</feature>
<evidence type="ECO:0000256" key="4">
    <source>
        <dbReference type="SAM" id="MobiDB-lite"/>
    </source>
</evidence>
<dbReference type="Pfam" id="PF00085">
    <property type="entry name" value="Thioredoxin"/>
    <property type="match status" value="1"/>
</dbReference>
<dbReference type="InterPro" id="IPR019734">
    <property type="entry name" value="TPR_rpt"/>
</dbReference>
<accession>A0A6I9QTV9</accession>
<dbReference type="InterPro" id="IPR013766">
    <property type="entry name" value="Thioredoxin_domain"/>
</dbReference>
<keyword evidence="6" id="KW-1185">Reference proteome</keyword>
<evidence type="ECO:0000256" key="3">
    <source>
        <dbReference type="PROSITE-ProRule" id="PRU00339"/>
    </source>
</evidence>
<feature type="repeat" description="TPR" evidence="3">
    <location>
        <begin position="426"/>
        <end position="459"/>
    </location>
</feature>
<feature type="region of interest" description="Disordered" evidence="4">
    <location>
        <begin position="1"/>
        <end position="147"/>
    </location>
</feature>
<dbReference type="PROSITE" id="PS50005">
    <property type="entry name" value="TPR"/>
    <property type="match status" value="1"/>
</dbReference>
<reference evidence="7" key="1">
    <citation type="submission" date="2025-08" db="UniProtKB">
        <authorList>
            <consortium name="RefSeq"/>
        </authorList>
    </citation>
    <scope>IDENTIFICATION</scope>
</reference>
<dbReference type="OrthoDB" id="2121326at2759"/>
<evidence type="ECO:0000313" key="6">
    <source>
        <dbReference type="Proteomes" id="UP000504607"/>
    </source>
</evidence>
<dbReference type="Proteomes" id="UP000504607">
    <property type="component" value="Chromosome 1"/>
</dbReference>
<name>A0A6I9QTV9_ELAGV</name>
<dbReference type="InterPro" id="IPR011990">
    <property type="entry name" value="TPR-like_helical_dom_sf"/>
</dbReference>
<dbReference type="InParanoid" id="A0A6I9QTV9"/>
<dbReference type="RefSeq" id="XP_010913258.1">
    <property type="nucleotide sequence ID" value="XM_010914956.3"/>
</dbReference>
<dbReference type="InterPro" id="IPR044534">
    <property type="entry name" value="TTL1-4"/>
</dbReference>
<proteinExistence type="predicted"/>
<dbReference type="AlphaFoldDB" id="A0A6I9QTV9"/>
<evidence type="ECO:0000259" key="5">
    <source>
        <dbReference type="Pfam" id="PF00085"/>
    </source>
</evidence>
<evidence type="ECO:0000256" key="2">
    <source>
        <dbReference type="ARBA" id="ARBA00022803"/>
    </source>
</evidence>
<dbReference type="GO" id="GO:0006950">
    <property type="term" value="P:response to stress"/>
    <property type="evidence" value="ECO:0007669"/>
    <property type="project" value="UniProtKB-ARBA"/>
</dbReference>
<keyword evidence="2 3" id="KW-0802">TPR repeat</keyword>
<gene>
    <name evidence="7" type="primary">LOC105038996</name>
</gene>
<dbReference type="SUPFAM" id="SSF48452">
    <property type="entry name" value="TPR-like"/>
    <property type="match status" value="2"/>
</dbReference>
<feature type="compositionally biased region" description="Low complexity" evidence="4">
    <location>
        <begin position="58"/>
        <end position="95"/>
    </location>
</feature>
<keyword evidence="1" id="KW-0677">Repeat</keyword>
<protein>
    <submittedName>
        <fullName evidence="7">TPR repeat-containing thioredoxin TTL1</fullName>
    </submittedName>
</protein>
<dbReference type="PANTHER" id="PTHR46050:SF29">
    <property type="entry name" value="TPR REPEAT-CONTAINING THIOREDOXIN TTL4"/>
    <property type="match status" value="1"/>
</dbReference>
<dbReference type="Gene3D" id="3.40.30.10">
    <property type="entry name" value="Glutaredoxin"/>
    <property type="match status" value="1"/>
</dbReference>
<dbReference type="Pfam" id="PF13174">
    <property type="entry name" value="TPR_6"/>
    <property type="match status" value="1"/>
</dbReference>
<dbReference type="GeneID" id="105038996"/>
<sequence length="708" mass="75646">MSRPGELTGRTQRPHPGVGVEPPSGRFQSALALDANKPDSKVSALDLGSPVSPLQPRAASAAVTNTNTSSSSSSSGSFTGKTRASAAAARNLASGGAPGRRNHSGELSGESSPTAFDGRGSRPGHHRTGSGPLIYSGNGGSSSASSPVTNALPAGNICPSGIIGKTGMIAQKTPRSDVLGSGTGNYGHGSIMRGGAGGAVSGKVGGDAVMGNLGDSAARRAMASSDLQEVTRVANEQYKREQFAEALRLYDRAIALCQHNAAYRSSLASCRSNRAAALMGLGRLGEAVKECEEVVHLDPVNDRAHQRLASLYIRLGQVDNAKRHINFGGQQSYALEFQKLQVLERHLGKCMDSRKLGDWKSALREADAAIAAGADSSPSLIASRAEALLHLHQLDEADSALLSAPKFNTSFSPSLQTKFFGMLSDSYIYIVQAQVDMALGRFENAVAMAEKARQIDPTNKDVTAILNSVRSVSRARAQGNEFFKSGYFAEACMAYGEGLKYDPSNSVLHCNRAACRSKLGQWEKAVEDCNEALRIHPSYTKALLRRAASYVKLERWAEAVRDYEALRKELPGDTEVAEALFHAQVALKTSRGEEVSNMKFGGEVEEITSMEQFQAAISLPGASVVYFMAPSNQQCTQMSPFVDALCTQNPSANFLKVNLHESPAIAKAENVRIVPSFKIYKDGMKMKEMICPSQKVLEVSVRHYSILH</sequence>
<dbReference type="SMART" id="SM00028">
    <property type="entry name" value="TPR"/>
    <property type="match status" value="6"/>
</dbReference>
<dbReference type="KEGG" id="egu:105038996"/>
<organism evidence="6 7">
    <name type="scientific">Elaeis guineensis var. tenera</name>
    <name type="common">Oil palm</name>
    <dbReference type="NCBI Taxonomy" id="51953"/>
    <lineage>
        <taxon>Eukaryota</taxon>
        <taxon>Viridiplantae</taxon>
        <taxon>Streptophyta</taxon>
        <taxon>Embryophyta</taxon>
        <taxon>Tracheophyta</taxon>
        <taxon>Spermatophyta</taxon>
        <taxon>Magnoliopsida</taxon>
        <taxon>Liliopsida</taxon>
        <taxon>Arecaceae</taxon>
        <taxon>Arecoideae</taxon>
        <taxon>Cocoseae</taxon>
        <taxon>Elaeidinae</taxon>
        <taxon>Elaeis</taxon>
    </lineage>
</organism>
<evidence type="ECO:0000256" key="1">
    <source>
        <dbReference type="ARBA" id="ARBA00022737"/>
    </source>
</evidence>
<dbReference type="PANTHER" id="PTHR46050">
    <property type="entry name" value="TPR REPEAT-CONTAINING THIOREDOXIN"/>
    <property type="match status" value="1"/>
</dbReference>
<evidence type="ECO:0000313" key="7">
    <source>
        <dbReference type="RefSeq" id="XP_010913258.1"/>
    </source>
</evidence>
<dbReference type="CDD" id="cd02947">
    <property type="entry name" value="TRX_family"/>
    <property type="match status" value="1"/>
</dbReference>
<dbReference type="GO" id="GO:0005737">
    <property type="term" value="C:cytoplasm"/>
    <property type="evidence" value="ECO:0007669"/>
    <property type="project" value="TreeGrafter"/>
</dbReference>